<dbReference type="GeneID" id="18502823"/>
<dbReference type="EMBL" id="KF861510">
    <property type="protein sequence ID" value="AHG23841.1"/>
    <property type="molecule type" value="Genomic_DNA"/>
</dbReference>
<proteinExistence type="predicted"/>
<accession>W0LJ76</accession>
<gene>
    <name evidence="1" type="primary">61</name>
    <name evidence="1" type="ORF">PBI_EAGLEEYE_61</name>
</gene>
<name>W0LJ76_9CAUD</name>
<organism evidence="1 2">
    <name type="scientific">Mycobacterium phage EagleEye</name>
    <dbReference type="NCBI Taxonomy" id="1429759"/>
    <lineage>
        <taxon>Viruses</taxon>
        <taxon>Duplodnaviria</taxon>
        <taxon>Heunggongvirae</taxon>
        <taxon>Uroviricota</taxon>
        <taxon>Caudoviricetes</taxon>
        <taxon>Eagleeyevirus</taxon>
        <taxon>Eagleeyevirus eagleeye</taxon>
    </lineage>
</organism>
<evidence type="ECO:0000313" key="1">
    <source>
        <dbReference type="EMBL" id="AHG23841.1"/>
    </source>
</evidence>
<protein>
    <submittedName>
        <fullName evidence="1">Uncharacterized protein</fullName>
    </submittedName>
</protein>
<evidence type="ECO:0000313" key="2">
    <source>
        <dbReference type="Proteomes" id="UP000019119"/>
    </source>
</evidence>
<keyword evidence="2" id="KW-1185">Reference proteome</keyword>
<sequence length="80" mass="8928">MYELEDAYKLEKDTFETWEEVPEHAMVKSSEGIFVKLNDEVTAFTNDVKSLGGWSGGWISIATGRGYLTRGPYTTVTVSS</sequence>
<reference evidence="1 2" key="1">
    <citation type="submission" date="2013-11" db="EMBL/GenBank/DDBJ databases">
        <authorList>
            <person name="Awa H."/>
            <person name="Bernal J.T."/>
            <person name="Coelho R.E."/>
            <person name="Culpepper S.C."/>
            <person name="Devaraju V.S."/>
            <person name="Higgins R.T."/>
            <person name="Husein A.J."/>
            <person name="Johnston E.M."/>
            <person name="Jung J.A."/>
            <person name="Kanani-Hendijani T.A."/>
            <person name="Knapp R.E."/>
            <person name="Lepiocha N."/>
            <person name="McCarter A.J."/>
            <person name="Merlau P.R."/>
            <person name="Monfared M.S."/>
            <person name="Olney H.P."/>
            <person name="Pineda M.R."/>
            <person name="Pizzini S.E."/>
            <person name="Roberson D.J."/>
            <person name="Rodriguez J."/>
            <person name="Simpson N.A."/>
            <person name="Stevens S.C."/>
            <person name="Stroub-Tahmassi C.A."/>
            <person name="Syed N."/>
            <person name="Torres S.E."/>
            <person name="Townsend C.W."/>
            <person name="White X.E."/>
            <person name="Willette C.E."/>
            <person name="Deming K.E."/>
            <person name="Simon S.E."/>
            <person name="Benjamin R.C."/>
            <person name="Hughes L.E."/>
            <person name="Hale R.H."/>
            <person name="Lamson-Kim T."/>
            <person name="Visi D.H."/>
            <person name="Allen M.S."/>
            <person name="Bradley K.W."/>
            <person name="Clarke D.Q."/>
            <person name="Lewis M.F."/>
            <person name="Barker L.P."/>
            <person name="Bailey C."/>
            <person name="Asai D.J."/>
            <person name="Garber M.L."/>
            <person name="Bowman C.A."/>
            <person name="Russell D.A."/>
            <person name="Pope W.H."/>
            <person name="Jacobs-Sera D."/>
            <person name="Hendrix R.W."/>
            <person name="Hatfull G.F."/>
        </authorList>
    </citation>
    <scope>NUCLEOTIDE SEQUENCE [LARGE SCALE GENOMIC DNA]</scope>
</reference>
<dbReference type="KEGG" id="vg:18502823"/>
<dbReference type="Proteomes" id="UP000019119">
    <property type="component" value="Segment"/>
</dbReference>
<dbReference type="RefSeq" id="YP_009005803.1">
    <property type="nucleotide sequence ID" value="NC_023564.1"/>
</dbReference>